<feature type="compositionally biased region" description="Basic and acidic residues" evidence="1">
    <location>
        <begin position="1"/>
        <end position="14"/>
    </location>
</feature>
<dbReference type="AlphaFoldDB" id="A0A8I0WA85"/>
<dbReference type="RefSeq" id="WP_001832850.1">
    <property type="nucleotide sequence ID" value="NZ_CABJAG010000016.1"/>
</dbReference>
<comment type="caution">
    <text evidence="2">The sequence shown here is derived from an EMBL/GenBank/DDBJ whole genome shotgun (WGS) entry which is preliminary data.</text>
</comment>
<evidence type="ECO:0000313" key="2">
    <source>
        <dbReference type="EMBL" id="MBF9304295.1"/>
    </source>
</evidence>
<dbReference type="Proteomes" id="UP000622362">
    <property type="component" value="Unassembled WGS sequence"/>
</dbReference>
<feature type="region of interest" description="Disordered" evidence="1">
    <location>
        <begin position="1"/>
        <end position="53"/>
    </location>
</feature>
<dbReference type="EMBL" id="JADPYN010000020">
    <property type="protein sequence ID" value="MBF9304295.1"/>
    <property type="molecule type" value="Genomic_DNA"/>
</dbReference>
<sequence>MVKSQERLPYERAQGKVTITSDGKELVHMKKPNSKALTHRDPPMKQTPPKGIN</sequence>
<gene>
    <name evidence="2" type="ORF">I3V53_09440</name>
</gene>
<protein>
    <submittedName>
        <fullName evidence="2">Uncharacterized protein</fullName>
    </submittedName>
</protein>
<evidence type="ECO:0000256" key="1">
    <source>
        <dbReference type="SAM" id="MobiDB-lite"/>
    </source>
</evidence>
<organism evidence="2 3">
    <name type="scientific">Staphylococcus epidermidis</name>
    <dbReference type="NCBI Taxonomy" id="1282"/>
    <lineage>
        <taxon>Bacteria</taxon>
        <taxon>Bacillati</taxon>
        <taxon>Bacillota</taxon>
        <taxon>Bacilli</taxon>
        <taxon>Bacillales</taxon>
        <taxon>Staphylococcaceae</taxon>
        <taxon>Staphylococcus</taxon>
    </lineage>
</organism>
<name>A0A8I0WA85_STAEP</name>
<proteinExistence type="predicted"/>
<reference evidence="2" key="1">
    <citation type="submission" date="2020-11" db="EMBL/GenBank/DDBJ databases">
        <title>Molecular epidemiology and genomic profiles of multidrug-resistant bacteria collected from clinical sources in South Africa.</title>
        <authorList>
            <person name="Asante J."/>
            <person name="Amoako D.G."/>
        </authorList>
    </citation>
    <scope>NUCLEOTIDE SEQUENCE</scope>
    <source>
        <strain evidence="2">C68</strain>
    </source>
</reference>
<accession>A0A8I0WA85</accession>
<evidence type="ECO:0000313" key="3">
    <source>
        <dbReference type="Proteomes" id="UP000622362"/>
    </source>
</evidence>